<feature type="region of interest" description="Disordered" evidence="1">
    <location>
        <begin position="1"/>
        <end position="27"/>
    </location>
</feature>
<sequence>MYWENEEATRCRSTPRVGCSSGAGGERASLSARASSTGGSFKKVINTAPDFLPRRICCPPLSTVTSSTIDHQSRSNLDLVSNHTPAIVSETPSSHHNNPPPPTLSPATTSSINAPPLPPPPPTAMITPTINLPLVSVLSFFKD</sequence>
<feature type="compositionally biased region" description="Polar residues" evidence="1">
    <location>
        <begin position="65"/>
        <end position="84"/>
    </location>
</feature>
<dbReference type="AlphaFoldDB" id="A0A2N5VN80"/>
<accession>A0A2N5VN80</accession>
<reference evidence="2 3" key="1">
    <citation type="submission" date="2017-11" db="EMBL/GenBank/DDBJ databases">
        <title>De novo assembly and phasing of dikaryotic genomes from two isolates of Puccinia coronata f. sp. avenae, the causal agent of oat crown rust.</title>
        <authorList>
            <person name="Miller M.E."/>
            <person name="Zhang Y."/>
            <person name="Omidvar V."/>
            <person name="Sperschneider J."/>
            <person name="Schwessinger B."/>
            <person name="Raley C."/>
            <person name="Palmer J.M."/>
            <person name="Garnica D."/>
            <person name="Upadhyaya N."/>
            <person name="Rathjen J."/>
            <person name="Taylor J.M."/>
            <person name="Park R.F."/>
            <person name="Dodds P.N."/>
            <person name="Hirsch C.D."/>
            <person name="Kianian S.F."/>
            <person name="Figueroa M."/>
        </authorList>
    </citation>
    <scope>NUCLEOTIDE SEQUENCE [LARGE SCALE GENOMIC DNA]</scope>
    <source>
        <strain evidence="2">12SD80</strain>
    </source>
</reference>
<organism evidence="2 3">
    <name type="scientific">Puccinia coronata f. sp. avenae</name>
    <dbReference type="NCBI Taxonomy" id="200324"/>
    <lineage>
        <taxon>Eukaryota</taxon>
        <taxon>Fungi</taxon>
        <taxon>Dikarya</taxon>
        <taxon>Basidiomycota</taxon>
        <taxon>Pucciniomycotina</taxon>
        <taxon>Pucciniomycetes</taxon>
        <taxon>Pucciniales</taxon>
        <taxon>Pucciniaceae</taxon>
        <taxon>Puccinia</taxon>
    </lineage>
</organism>
<comment type="caution">
    <text evidence="2">The sequence shown here is derived from an EMBL/GenBank/DDBJ whole genome shotgun (WGS) entry which is preliminary data.</text>
</comment>
<dbReference type="Proteomes" id="UP000235392">
    <property type="component" value="Unassembled WGS sequence"/>
</dbReference>
<evidence type="ECO:0000256" key="1">
    <source>
        <dbReference type="SAM" id="MobiDB-lite"/>
    </source>
</evidence>
<protein>
    <submittedName>
        <fullName evidence="2">Uncharacterized protein</fullName>
    </submittedName>
</protein>
<gene>
    <name evidence="2" type="ORF">PCASD_00282</name>
</gene>
<name>A0A2N5VN80_9BASI</name>
<dbReference type="EMBL" id="PGCI01000005">
    <property type="protein sequence ID" value="PLW51426.1"/>
    <property type="molecule type" value="Genomic_DNA"/>
</dbReference>
<evidence type="ECO:0000313" key="3">
    <source>
        <dbReference type="Proteomes" id="UP000235392"/>
    </source>
</evidence>
<proteinExistence type="predicted"/>
<evidence type="ECO:0000313" key="2">
    <source>
        <dbReference type="EMBL" id="PLW51426.1"/>
    </source>
</evidence>
<feature type="region of interest" description="Disordered" evidence="1">
    <location>
        <begin position="65"/>
        <end position="126"/>
    </location>
</feature>